<feature type="transmembrane region" description="Helical" evidence="1">
    <location>
        <begin position="90"/>
        <end position="113"/>
    </location>
</feature>
<dbReference type="GO" id="GO:0050482">
    <property type="term" value="P:arachidonate secretion"/>
    <property type="evidence" value="ECO:0007669"/>
    <property type="project" value="InterPro"/>
</dbReference>
<dbReference type="InterPro" id="IPR053322">
    <property type="entry name" value="PLA2-like"/>
</dbReference>
<protein>
    <recommendedName>
        <fullName evidence="4">Phospholipase A2</fullName>
    </recommendedName>
</protein>
<keyword evidence="1" id="KW-0472">Membrane</keyword>
<organism evidence="2 3">
    <name type="scientific">Ditylenchus destructor</name>
    <dbReference type="NCBI Taxonomy" id="166010"/>
    <lineage>
        <taxon>Eukaryota</taxon>
        <taxon>Metazoa</taxon>
        <taxon>Ecdysozoa</taxon>
        <taxon>Nematoda</taxon>
        <taxon>Chromadorea</taxon>
        <taxon>Rhabditida</taxon>
        <taxon>Tylenchina</taxon>
        <taxon>Tylenchomorpha</taxon>
        <taxon>Sphaerularioidea</taxon>
        <taxon>Anguinidae</taxon>
        <taxon>Anguininae</taxon>
        <taxon>Ditylenchus</taxon>
    </lineage>
</organism>
<reference evidence="2" key="1">
    <citation type="submission" date="2022-01" db="EMBL/GenBank/DDBJ databases">
        <title>Genome Sequence Resource for Two Populations of Ditylenchus destructor, the Migratory Endoparasitic Phytonematode.</title>
        <authorList>
            <person name="Zhang H."/>
            <person name="Lin R."/>
            <person name="Xie B."/>
        </authorList>
    </citation>
    <scope>NUCLEOTIDE SEQUENCE</scope>
    <source>
        <strain evidence="2">BazhouSP</strain>
    </source>
</reference>
<dbReference type="PANTHER" id="PTHR34228">
    <property type="entry name" value="PROTEIN CBG09474-RELATED"/>
    <property type="match status" value="1"/>
</dbReference>
<name>A0AAD4MYQ6_9BILA</name>
<evidence type="ECO:0008006" key="4">
    <source>
        <dbReference type="Google" id="ProtNLM"/>
    </source>
</evidence>
<accession>A0AAD4MYQ6</accession>
<dbReference type="Gene3D" id="1.20.90.10">
    <property type="entry name" value="Phospholipase A2 domain"/>
    <property type="match status" value="1"/>
</dbReference>
<proteinExistence type="predicted"/>
<evidence type="ECO:0000256" key="1">
    <source>
        <dbReference type="SAM" id="Phobius"/>
    </source>
</evidence>
<comment type="caution">
    <text evidence="2">The sequence shown here is derived from an EMBL/GenBank/DDBJ whole genome shotgun (WGS) entry which is preliminary data.</text>
</comment>
<dbReference type="InterPro" id="IPR036444">
    <property type="entry name" value="PLipase_A2_dom_sf"/>
</dbReference>
<sequence>MGCPYLCISLVKTTADARDLLHVKTAGDKGALRLDAPLCPESGRRLCRSITAPIDVFLEGTENALRKMMATTVEWGKPRRQLPDMQSLSVYMNGVFVASSTIALLSGLCSIFYSGLFEEQRNLLLTAIPSETPSFEILPKPEEFSCGGGPFSFYMASLISVSCDRKPIDSCCAAHDICYESRHLNQTYCDETFCGCLDNIPASTYCSNIAHPGLCLATHVFGHIFHWSANCTSPEDCALLPEPQPNSRISTSGASEIMASAKNL</sequence>
<dbReference type="GO" id="GO:0004623">
    <property type="term" value="F:phospholipase A2 activity"/>
    <property type="evidence" value="ECO:0007669"/>
    <property type="project" value="InterPro"/>
</dbReference>
<dbReference type="GO" id="GO:0006644">
    <property type="term" value="P:phospholipid metabolic process"/>
    <property type="evidence" value="ECO:0007669"/>
    <property type="project" value="InterPro"/>
</dbReference>
<keyword evidence="1" id="KW-1133">Transmembrane helix</keyword>
<evidence type="ECO:0000313" key="3">
    <source>
        <dbReference type="Proteomes" id="UP001201812"/>
    </source>
</evidence>
<keyword evidence="1" id="KW-0812">Transmembrane</keyword>
<dbReference type="SUPFAM" id="SSF48619">
    <property type="entry name" value="Phospholipase A2, PLA2"/>
    <property type="match status" value="1"/>
</dbReference>
<gene>
    <name evidence="2" type="ORF">DdX_10539</name>
</gene>
<dbReference type="Proteomes" id="UP001201812">
    <property type="component" value="Unassembled WGS sequence"/>
</dbReference>
<keyword evidence="3" id="KW-1185">Reference proteome</keyword>
<evidence type="ECO:0000313" key="2">
    <source>
        <dbReference type="EMBL" id="KAI1710837.1"/>
    </source>
</evidence>
<dbReference type="EMBL" id="JAKKPZ010000024">
    <property type="protein sequence ID" value="KAI1710837.1"/>
    <property type="molecule type" value="Genomic_DNA"/>
</dbReference>
<dbReference type="AlphaFoldDB" id="A0AAD4MYQ6"/>